<evidence type="ECO:0000313" key="4">
    <source>
        <dbReference type="Proteomes" id="UP000016491"/>
    </source>
</evidence>
<gene>
    <name evidence="3" type="ORF">CLOSYM_04852</name>
</gene>
<keyword evidence="2" id="KW-0472">Membrane</keyword>
<evidence type="ECO:0000313" key="3">
    <source>
        <dbReference type="EMBL" id="ERI73513.1"/>
    </source>
</evidence>
<comment type="caution">
    <text evidence="3">The sequence shown here is derived from an EMBL/GenBank/DDBJ whole genome shotgun (WGS) entry which is preliminary data.</text>
</comment>
<sequence length="86" mass="10137">MIKLKGRGIDMKKWNRFKLDILYYLSAIDLALTGFAFTVRYVVKHRRIPKKAQKYSREEIREELKKIAKEQKEKEAPVEGPGPSEE</sequence>
<keyword evidence="2" id="KW-0812">Transmembrane</keyword>
<evidence type="ECO:0000256" key="2">
    <source>
        <dbReference type="SAM" id="Phobius"/>
    </source>
</evidence>
<dbReference type="EMBL" id="AWSU01000390">
    <property type="protein sequence ID" value="ERI73513.1"/>
    <property type="molecule type" value="Genomic_DNA"/>
</dbReference>
<protein>
    <submittedName>
        <fullName evidence="3">Uncharacterized protein</fullName>
    </submittedName>
</protein>
<accession>A0ABC9TQL5</accession>
<feature type="region of interest" description="Disordered" evidence="1">
    <location>
        <begin position="66"/>
        <end position="86"/>
    </location>
</feature>
<proteinExistence type="predicted"/>
<feature type="transmembrane region" description="Helical" evidence="2">
    <location>
        <begin position="21"/>
        <end position="43"/>
    </location>
</feature>
<name>A0ABC9TQL5_CLOSY</name>
<reference evidence="3 4" key="1">
    <citation type="submission" date="2013-07" db="EMBL/GenBank/DDBJ databases">
        <authorList>
            <person name="Weinstock G."/>
            <person name="Sodergren E."/>
            <person name="Wylie T."/>
            <person name="Fulton L."/>
            <person name="Fulton R."/>
            <person name="Fronick C."/>
            <person name="O'Laughlin M."/>
            <person name="Godfrey J."/>
            <person name="Miner T."/>
            <person name="Herter B."/>
            <person name="Appelbaum E."/>
            <person name="Cordes M."/>
            <person name="Lek S."/>
            <person name="Wollam A."/>
            <person name="Pepin K.H."/>
            <person name="Palsikar V.B."/>
            <person name="Mitreva M."/>
            <person name="Wilson R.K."/>
        </authorList>
    </citation>
    <scope>NUCLEOTIDE SEQUENCE [LARGE SCALE GENOMIC DNA]</scope>
    <source>
        <strain evidence="3 4">ATCC 14940</strain>
    </source>
</reference>
<evidence type="ECO:0000256" key="1">
    <source>
        <dbReference type="SAM" id="MobiDB-lite"/>
    </source>
</evidence>
<dbReference type="Proteomes" id="UP000016491">
    <property type="component" value="Unassembled WGS sequence"/>
</dbReference>
<organism evidence="3 4">
    <name type="scientific">[Clostridium] symbiosum ATCC 14940</name>
    <dbReference type="NCBI Taxonomy" id="411472"/>
    <lineage>
        <taxon>Bacteria</taxon>
        <taxon>Bacillati</taxon>
        <taxon>Bacillota</taxon>
        <taxon>Clostridia</taxon>
        <taxon>Lachnospirales</taxon>
        <taxon>Lachnospiraceae</taxon>
        <taxon>Otoolea</taxon>
    </lineage>
</organism>
<keyword evidence="2" id="KW-1133">Transmembrane helix</keyword>
<feature type="compositionally biased region" description="Basic and acidic residues" evidence="1">
    <location>
        <begin position="66"/>
        <end position="77"/>
    </location>
</feature>
<dbReference type="AlphaFoldDB" id="A0ABC9TQL5"/>